<organism evidence="3 4">
    <name type="scientific">Marilutibacter spongiae</name>
    <dbReference type="NCBI Taxonomy" id="2025720"/>
    <lineage>
        <taxon>Bacteria</taxon>
        <taxon>Pseudomonadati</taxon>
        <taxon>Pseudomonadota</taxon>
        <taxon>Gammaproteobacteria</taxon>
        <taxon>Lysobacterales</taxon>
        <taxon>Lysobacteraceae</taxon>
        <taxon>Marilutibacter</taxon>
    </lineage>
</organism>
<keyword evidence="2" id="KW-0732">Signal</keyword>
<comment type="caution">
    <text evidence="3">The sequence shown here is derived from an EMBL/GenBank/DDBJ whole genome shotgun (WGS) entry which is preliminary data.</text>
</comment>
<dbReference type="EMBL" id="JACHTF010000007">
    <property type="protein sequence ID" value="MBB1060454.1"/>
    <property type="molecule type" value="Genomic_DNA"/>
</dbReference>
<evidence type="ECO:0000313" key="4">
    <source>
        <dbReference type="Proteomes" id="UP000523196"/>
    </source>
</evidence>
<dbReference type="Proteomes" id="UP000523196">
    <property type="component" value="Unassembled WGS sequence"/>
</dbReference>
<evidence type="ECO:0000256" key="1">
    <source>
        <dbReference type="SAM" id="MobiDB-lite"/>
    </source>
</evidence>
<evidence type="ECO:0000256" key="2">
    <source>
        <dbReference type="SAM" id="SignalP"/>
    </source>
</evidence>
<evidence type="ECO:0000313" key="3">
    <source>
        <dbReference type="EMBL" id="MBB1060454.1"/>
    </source>
</evidence>
<sequence>MSTRILLALSIGSGVVACAEGGSPAGFAQASVVAPSAAMPAAAPASDTARPPGPAGTQAHDAASDWPPVIVHKSPTCGCCTLWVEHLVDAGFRVQTREHAPDALEALKRGLGIPYGKGSCHTAEVGGYFVEGHVPAEDVKRMLTERIDARGLVLPGMPMGSPGMEMPDGRKVPFAVERVDADGSTTVYVQH</sequence>
<feature type="signal peptide" evidence="2">
    <location>
        <begin position="1"/>
        <end position="19"/>
    </location>
</feature>
<reference evidence="3 4" key="1">
    <citation type="submission" date="2020-08" db="EMBL/GenBank/DDBJ databases">
        <authorList>
            <person name="Xu S."/>
            <person name="Li A."/>
        </authorList>
    </citation>
    <scope>NUCLEOTIDE SEQUENCE [LARGE SCALE GENOMIC DNA]</scope>
    <source>
        <strain evidence="3 4">119BY6-57</strain>
    </source>
</reference>
<feature type="region of interest" description="Disordered" evidence="1">
    <location>
        <begin position="43"/>
        <end position="62"/>
    </location>
</feature>
<accession>A0A7W3TM00</accession>
<name>A0A7W3TM00_9GAMM</name>
<keyword evidence="4" id="KW-1185">Reference proteome</keyword>
<dbReference type="AlphaFoldDB" id="A0A7W3TM00"/>
<dbReference type="Pfam" id="PF04214">
    <property type="entry name" value="DUF411"/>
    <property type="match status" value="1"/>
</dbReference>
<protein>
    <submittedName>
        <fullName evidence="3">DUF411 domain-containing protein</fullName>
    </submittedName>
</protein>
<dbReference type="PROSITE" id="PS51257">
    <property type="entry name" value="PROKAR_LIPOPROTEIN"/>
    <property type="match status" value="1"/>
</dbReference>
<dbReference type="InterPro" id="IPR007332">
    <property type="entry name" value="DUF411"/>
</dbReference>
<proteinExistence type="predicted"/>
<gene>
    <name evidence="3" type="ORF">H4F98_07675</name>
</gene>
<feature type="chain" id="PRO_5031154705" evidence="2">
    <location>
        <begin position="20"/>
        <end position="191"/>
    </location>
</feature>